<sequence>MNYYALLPLLTLAFAQRPGFLAGSPGSPELAYRFRTGESSTETPVPAFGNRLGGETGTTRRIPVDARGDADLVNRVNSWPRENKPFWLLNYEIIEARRNEGQGNFGNQQVEVQQRFGSPDSNRNDVRDQRGFNPAYDYDDFGNRMN</sequence>
<feature type="region of interest" description="Disordered" evidence="1">
    <location>
        <begin position="36"/>
        <end position="62"/>
    </location>
</feature>
<dbReference type="RefSeq" id="XP_031342303.1">
    <property type="nucleotide sequence ID" value="XM_031486443.1"/>
</dbReference>
<proteinExistence type="predicted"/>
<evidence type="ECO:0000313" key="3">
    <source>
        <dbReference type="EMBL" id="JAV55507.1"/>
    </source>
</evidence>
<accession>A0A1Y1K9S2</accession>
<dbReference type="GeneID" id="116170212"/>
<feature type="region of interest" description="Disordered" evidence="1">
    <location>
        <begin position="115"/>
        <end position="146"/>
    </location>
</feature>
<dbReference type="EMBL" id="GEZM01095099">
    <property type="protein sequence ID" value="JAV55507.1"/>
    <property type="molecule type" value="Transcribed_RNA"/>
</dbReference>
<keyword evidence="2" id="KW-0732">Signal</keyword>
<feature type="signal peptide" evidence="2">
    <location>
        <begin position="1"/>
        <end position="15"/>
    </location>
</feature>
<name>A0A1Y1K9S2_PHOPY</name>
<evidence type="ECO:0000256" key="1">
    <source>
        <dbReference type="SAM" id="MobiDB-lite"/>
    </source>
</evidence>
<feature type="chain" id="PRO_5012892069" evidence="2">
    <location>
        <begin position="16"/>
        <end position="146"/>
    </location>
</feature>
<evidence type="ECO:0000256" key="2">
    <source>
        <dbReference type="SAM" id="SignalP"/>
    </source>
</evidence>
<dbReference type="KEGG" id="ppyr:116170212"/>
<dbReference type="OrthoDB" id="6612236at2759"/>
<reference evidence="3" key="1">
    <citation type="journal article" date="2016" name="Sci. Rep.">
        <title>Molecular characterization of firefly nuptial gifts: a multi-omics approach sheds light on postcopulatory sexual selection.</title>
        <authorList>
            <person name="Al-Wathiqui N."/>
            <person name="Fallon T.R."/>
            <person name="South A."/>
            <person name="Weng J.K."/>
            <person name="Lewis S.M."/>
        </authorList>
    </citation>
    <scope>NUCLEOTIDE SEQUENCE</scope>
</reference>
<organism evidence="3">
    <name type="scientific">Photinus pyralis</name>
    <name type="common">Common eastern firefly</name>
    <name type="synonym">Lampyris pyralis</name>
    <dbReference type="NCBI Taxonomy" id="7054"/>
    <lineage>
        <taxon>Eukaryota</taxon>
        <taxon>Metazoa</taxon>
        <taxon>Ecdysozoa</taxon>
        <taxon>Arthropoda</taxon>
        <taxon>Hexapoda</taxon>
        <taxon>Insecta</taxon>
        <taxon>Pterygota</taxon>
        <taxon>Neoptera</taxon>
        <taxon>Endopterygota</taxon>
        <taxon>Coleoptera</taxon>
        <taxon>Polyphaga</taxon>
        <taxon>Elateriformia</taxon>
        <taxon>Elateroidea</taxon>
        <taxon>Lampyridae</taxon>
        <taxon>Lampyrinae</taxon>
        <taxon>Photinus</taxon>
    </lineage>
</organism>
<dbReference type="AlphaFoldDB" id="A0A1Y1K9S2"/>
<protein>
    <submittedName>
        <fullName evidence="3">Uncharacterized protein</fullName>
    </submittedName>
</protein>